<evidence type="ECO:0000313" key="4">
    <source>
        <dbReference type="Proteomes" id="UP000185936"/>
    </source>
</evidence>
<evidence type="ECO:0000313" key="3">
    <source>
        <dbReference type="EMBL" id="SIR74713.1"/>
    </source>
</evidence>
<feature type="domain" description="UspA" evidence="2">
    <location>
        <begin position="2"/>
        <end position="136"/>
    </location>
</feature>
<dbReference type="Pfam" id="PF00582">
    <property type="entry name" value="Usp"/>
    <property type="match status" value="1"/>
</dbReference>
<accession>A0A1N7DFT0</accession>
<name>A0A1N7DFT0_9EURY</name>
<dbReference type="PANTHER" id="PTHR46268:SF24">
    <property type="entry name" value="UNIVERSAL STRESS PROTEIN"/>
    <property type="match status" value="1"/>
</dbReference>
<dbReference type="Proteomes" id="UP000185936">
    <property type="component" value="Unassembled WGS sequence"/>
</dbReference>
<dbReference type="InterPro" id="IPR014729">
    <property type="entry name" value="Rossmann-like_a/b/a_fold"/>
</dbReference>
<dbReference type="InterPro" id="IPR006016">
    <property type="entry name" value="UspA"/>
</dbReference>
<sequence>MDRVLVAIDDSREARDALKYALEQFSDATIHVIHVPEVPSVSFDMAPDSSMTDQAEDQAADILESAREIASERGRTVETDVVFGHPAKATISYAEDNDIEQIIVGSRGKGGMKRVLLGSVAETIIRRADCPVTVVR</sequence>
<evidence type="ECO:0000256" key="1">
    <source>
        <dbReference type="ARBA" id="ARBA00008791"/>
    </source>
</evidence>
<dbReference type="PRINTS" id="PR01438">
    <property type="entry name" value="UNVRSLSTRESS"/>
</dbReference>
<dbReference type="RefSeq" id="WP_076607920.1">
    <property type="nucleotide sequence ID" value="NZ_FTNR01000002.1"/>
</dbReference>
<proteinExistence type="inferred from homology"/>
<dbReference type="SUPFAM" id="SSF52402">
    <property type="entry name" value="Adenine nucleotide alpha hydrolases-like"/>
    <property type="match status" value="1"/>
</dbReference>
<dbReference type="CDD" id="cd00293">
    <property type="entry name" value="USP-like"/>
    <property type="match status" value="1"/>
</dbReference>
<dbReference type="AlphaFoldDB" id="A0A1N7DFT0"/>
<dbReference type="OrthoDB" id="105697at2157"/>
<dbReference type="Gene3D" id="3.40.50.620">
    <property type="entry name" value="HUPs"/>
    <property type="match status" value="1"/>
</dbReference>
<reference evidence="4" key="1">
    <citation type="submission" date="2017-01" db="EMBL/GenBank/DDBJ databases">
        <authorList>
            <person name="Varghese N."/>
            <person name="Submissions S."/>
        </authorList>
    </citation>
    <scope>NUCLEOTIDE SEQUENCE [LARGE SCALE GENOMIC DNA]</scope>
    <source>
        <strain evidence="4">type strain: HArc-</strain>
    </source>
</reference>
<keyword evidence="4" id="KW-1185">Reference proteome</keyword>
<protein>
    <submittedName>
        <fullName evidence="3">Nucleotide-binding universal stress protein, UspA family</fullName>
    </submittedName>
</protein>
<dbReference type="STRING" id="308853.SAMN05421752_102224"/>
<dbReference type="InterPro" id="IPR006015">
    <property type="entry name" value="Universal_stress_UspA"/>
</dbReference>
<organism evidence="3 4">
    <name type="scientific">Natronorubrum thiooxidans</name>
    <dbReference type="NCBI Taxonomy" id="308853"/>
    <lineage>
        <taxon>Archaea</taxon>
        <taxon>Methanobacteriati</taxon>
        <taxon>Methanobacteriota</taxon>
        <taxon>Stenosarchaea group</taxon>
        <taxon>Halobacteria</taxon>
        <taxon>Halobacteriales</taxon>
        <taxon>Natrialbaceae</taxon>
        <taxon>Natronorubrum</taxon>
    </lineage>
</organism>
<comment type="similarity">
    <text evidence="1">Belongs to the universal stress protein A family.</text>
</comment>
<dbReference type="EMBL" id="FTNR01000002">
    <property type="protein sequence ID" value="SIR74713.1"/>
    <property type="molecule type" value="Genomic_DNA"/>
</dbReference>
<dbReference type="PANTHER" id="PTHR46268">
    <property type="entry name" value="STRESS RESPONSE PROTEIN NHAX"/>
    <property type="match status" value="1"/>
</dbReference>
<gene>
    <name evidence="3" type="ORF">SAMN05421752_102224</name>
</gene>
<evidence type="ECO:0000259" key="2">
    <source>
        <dbReference type="Pfam" id="PF00582"/>
    </source>
</evidence>